<dbReference type="InterPro" id="IPR004821">
    <property type="entry name" value="Cyt_trans-like"/>
</dbReference>
<name>A0A8J8FCM4_9BACT</name>
<dbReference type="PANTHER" id="PTHR39321:SF3">
    <property type="entry name" value="PHOSPHOPANTETHEINE ADENYLYLTRANSFERASE"/>
    <property type="match status" value="1"/>
</dbReference>
<comment type="caution">
    <text evidence="13">The sequence shown here is derived from an EMBL/GenBank/DDBJ whole genome shotgun (WGS) entry which is preliminary data.</text>
</comment>
<evidence type="ECO:0000256" key="4">
    <source>
        <dbReference type="ARBA" id="ARBA00022642"/>
    </source>
</evidence>
<evidence type="ECO:0000256" key="1">
    <source>
        <dbReference type="ARBA" id="ARBA00002324"/>
    </source>
</evidence>
<dbReference type="HAMAP" id="MF_00244">
    <property type="entry name" value="NaMN_adenylyltr"/>
    <property type="match status" value="1"/>
</dbReference>
<evidence type="ECO:0000256" key="2">
    <source>
        <dbReference type="ARBA" id="ARBA00005019"/>
    </source>
</evidence>
<dbReference type="GO" id="GO:0005524">
    <property type="term" value="F:ATP binding"/>
    <property type="evidence" value="ECO:0007669"/>
    <property type="project" value="UniProtKB-KW"/>
</dbReference>
<gene>
    <name evidence="11" type="primary">nadD</name>
    <name evidence="13" type="ORF">GD597_08745</name>
</gene>
<evidence type="ECO:0000259" key="12">
    <source>
        <dbReference type="Pfam" id="PF01467"/>
    </source>
</evidence>
<dbReference type="AlphaFoldDB" id="A0A8J8FCM4"/>
<protein>
    <recommendedName>
        <fullName evidence="11">Probable nicotinate-nucleotide adenylyltransferase</fullName>
        <ecNumber evidence="11">2.7.7.18</ecNumber>
    </recommendedName>
    <alternativeName>
        <fullName evidence="11">Deamido-NAD(+) diphosphorylase</fullName>
    </alternativeName>
    <alternativeName>
        <fullName evidence="11">Deamido-NAD(+) pyrophosphorylase</fullName>
    </alternativeName>
    <alternativeName>
        <fullName evidence="11">Nicotinate mononucleotide adenylyltransferase</fullName>
        <shortName evidence="11">NaMN adenylyltransferase</shortName>
    </alternativeName>
</protein>
<comment type="similarity">
    <text evidence="3 11">Belongs to the NadD family.</text>
</comment>
<keyword evidence="8 11" id="KW-0067">ATP-binding</keyword>
<dbReference type="SUPFAM" id="SSF52374">
    <property type="entry name" value="Nucleotidylyl transferase"/>
    <property type="match status" value="1"/>
</dbReference>
<dbReference type="InterPro" id="IPR005248">
    <property type="entry name" value="NadD/NMNAT"/>
</dbReference>
<dbReference type="NCBIfam" id="TIGR00125">
    <property type="entry name" value="cyt_tran_rel"/>
    <property type="match status" value="1"/>
</dbReference>
<dbReference type="Pfam" id="PF01467">
    <property type="entry name" value="CTP_transf_like"/>
    <property type="match status" value="1"/>
</dbReference>
<dbReference type="InterPro" id="IPR014729">
    <property type="entry name" value="Rossmann-like_a/b/a_fold"/>
</dbReference>
<evidence type="ECO:0000313" key="13">
    <source>
        <dbReference type="EMBL" id="NNV55543.1"/>
    </source>
</evidence>
<dbReference type="GO" id="GO:0009435">
    <property type="term" value="P:NAD+ biosynthetic process"/>
    <property type="evidence" value="ECO:0007669"/>
    <property type="project" value="UniProtKB-UniRule"/>
</dbReference>
<organism evidence="13 14">
    <name type="scientific">Limnovirga soli</name>
    <dbReference type="NCBI Taxonomy" id="2656915"/>
    <lineage>
        <taxon>Bacteria</taxon>
        <taxon>Pseudomonadati</taxon>
        <taxon>Bacteroidota</taxon>
        <taxon>Chitinophagia</taxon>
        <taxon>Chitinophagales</taxon>
        <taxon>Chitinophagaceae</taxon>
        <taxon>Limnovirga</taxon>
    </lineage>
</organism>
<keyword evidence="7 11" id="KW-0547">Nucleotide-binding</keyword>
<dbReference type="Proteomes" id="UP000598971">
    <property type="component" value="Unassembled WGS sequence"/>
</dbReference>
<evidence type="ECO:0000256" key="3">
    <source>
        <dbReference type="ARBA" id="ARBA00009014"/>
    </source>
</evidence>
<evidence type="ECO:0000256" key="5">
    <source>
        <dbReference type="ARBA" id="ARBA00022679"/>
    </source>
</evidence>
<feature type="domain" description="Cytidyltransferase-like" evidence="12">
    <location>
        <begin position="5"/>
        <end position="166"/>
    </location>
</feature>
<evidence type="ECO:0000256" key="10">
    <source>
        <dbReference type="ARBA" id="ARBA00048721"/>
    </source>
</evidence>
<dbReference type="EMBL" id="WHPF01000005">
    <property type="protein sequence ID" value="NNV55543.1"/>
    <property type="molecule type" value="Genomic_DNA"/>
</dbReference>
<evidence type="ECO:0000256" key="9">
    <source>
        <dbReference type="ARBA" id="ARBA00023027"/>
    </source>
</evidence>
<proteinExistence type="inferred from homology"/>
<dbReference type="NCBIfam" id="TIGR00482">
    <property type="entry name" value="nicotinate (nicotinamide) nucleotide adenylyltransferase"/>
    <property type="match status" value="1"/>
</dbReference>
<keyword evidence="6 11" id="KW-0548">Nucleotidyltransferase</keyword>
<comment type="catalytic activity">
    <reaction evidence="10 11">
        <text>nicotinate beta-D-ribonucleotide + ATP + H(+) = deamido-NAD(+) + diphosphate</text>
        <dbReference type="Rhea" id="RHEA:22860"/>
        <dbReference type="ChEBI" id="CHEBI:15378"/>
        <dbReference type="ChEBI" id="CHEBI:30616"/>
        <dbReference type="ChEBI" id="CHEBI:33019"/>
        <dbReference type="ChEBI" id="CHEBI:57502"/>
        <dbReference type="ChEBI" id="CHEBI:58437"/>
        <dbReference type="EC" id="2.7.7.18"/>
    </reaction>
</comment>
<keyword evidence="4 11" id="KW-0662">Pyridine nucleotide biosynthesis</keyword>
<dbReference type="CDD" id="cd02165">
    <property type="entry name" value="NMNAT"/>
    <property type="match status" value="1"/>
</dbReference>
<reference evidence="13" key="1">
    <citation type="submission" date="2019-10" db="EMBL/GenBank/DDBJ databases">
        <title>Draft genome sequence of Panacibacter sp. KCS-6.</title>
        <authorList>
            <person name="Yim K.J."/>
        </authorList>
    </citation>
    <scope>NUCLEOTIDE SEQUENCE</scope>
    <source>
        <strain evidence="13">KCS-6</strain>
    </source>
</reference>
<keyword evidence="5 11" id="KW-0808">Transferase</keyword>
<dbReference type="EC" id="2.7.7.18" evidence="11"/>
<dbReference type="Gene3D" id="3.40.50.620">
    <property type="entry name" value="HUPs"/>
    <property type="match status" value="1"/>
</dbReference>
<evidence type="ECO:0000256" key="8">
    <source>
        <dbReference type="ARBA" id="ARBA00022840"/>
    </source>
</evidence>
<evidence type="ECO:0000256" key="7">
    <source>
        <dbReference type="ARBA" id="ARBA00022741"/>
    </source>
</evidence>
<dbReference type="GO" id="GO:0004515">
    <property type="term" value="F:nicotinate-nucleotide adenylyltransferase activity"/>
    <property type="evidence" value="ECO:0007669"/>
    <property type="project" value="UniProtKB-UniRule"/>
</dbReference>
<dbReference type="RefSeq" id="WP_171607464.1">
    <property type="nucleotide sequence ID" value="NZ_WHPF01000005.1"/>
</dbReference>
<evidence type="ECO:0000313" key="14">
    <source>
        <dbReference type="Proteomes" id="UP000598971"/>
    </source>
</evidence>
<evidence type="ECO:0000256" key="6">
    <source>
        <dbReference type="ARBA" id="ARBA00022695"/>
    </source>
</evidence>
<evidence type="ECO:0000256" key="11">
    <source>
        <dbReference type="HAMAP-Rule" id="MF_00244"/>
    </source>
</evidence>
<accession>A0A8J8FCM4</accession>
<comment type="function">
    <text evidence="1 11">Catalyzes the reversible adenylation of nicotinate mononucleotide (NaMN) to nicotinic acid adenine dinucleotide (NaAD).</text>
</comment>
<keyword evidence="14" id="KW-1185">Reference proteome</keyword>
<dbReference type="PANTHER" id="PTHR39321">
    <property type="entry name" value="NICOTINATE-NUCLEOTIDE ADENYLYLTRANSFERASE-RELATED"/>
    <property type="match status" value="1"/>
</dbReference>
<comment type="pathway">
    <text evidence="2 11">Cofactor biosynthesis; NAD(+) biosynthesis; deamido-NAD(+) from nicotinate D-ribonucleotide: step 1/1.</text>
</comment>
<dbReference type="UniPathway" id="UPA00253">
    <property type="reaction ID" value="UER00332"/>
</dbReference>
<keyword evidence="9 11" id="KW-0520">NAD</keyword>
<sequence length="194" mass="22284">MKIGLYFGSFNPIHVGHLIIANHVINTTNYDKIWFVVSPQNPLKPSNSLLNEYTRLHLVRLAIEDNPRFKVIDVEFNLPKPSYTIDTLTYLKEKYPSYSFAVILGSDSYQNLPKWKNYQTLINENELLVYERPGFPFNPHPFTPPSHTILLKGAPLLDISATSIRKLLGEGKSIQYLVSEKVREEINAAGYYKK</sequence>